<keyword evidence="4 8" id="KW-0762">Sugar transport</keyword>
<evidence type="ECO:0000256" key="5">
    <source>
        <dbReference type="ARBA" id="ARBA00022692"/>
    </source>
</evidence>
<dbReference type="Proteomes" id="UP001059773">
    <property type="component" value="Chromosome"/>
</dbReference>
<keyword evidence="12" id="KW-1185">Reference proteome</keyword>
<name>A0ABY5JL99_9BACI</name>
<protein>
    <recommendedName>
        <fullName evidence="8">Permease IIC component</fullName>
    </recommendedName>
</protein>
<dbReference type="EMBL" id="CP101914">
    <property type="protein sequence ID" value="UUI01080.1"/>
    <property type="molecule type" value="Genomic_DNA"/>
</dbReference>
<keyword evidence="7 8" id="KW-0472">Membrane</keyword>
<accession>A0ABY5JL99</accession>
<feature type="transmembrane region" description="Helical" evidence="9">
    <location>
        <begin position="395"/>
        <end position="413"/>
    </location>
</feature>
<keyword evidence="5 9" id="KW-0812">Transmembrane</keyword>
<evidence type="ECO:0000256" key="1">
    <source>
        <dbReference type="ARBA" id="ARBA00004651"/>
    </source>
</evidence>
<feature type="transmembrane region" description="Helical" evidence="9">
    <location>
        <begin position="345"/>
        <end position="367"/>
    </location>
</feature>
<evidence type="ECO:0000313" key="11">
    <source>
        <dbReference type="EMBL" id="UUI01080.1"/>
    </source>
</evidence>
<dbReference type="InterPro" id="IPR004796">
    <property type="entry name" value="PTS_IIC_cello"/>
</dbReference>
<feature type="transmembrane region" description="Helical" evidence="9">
    <location>
        <begin position="238"/>
        <end position="258"/>
    </location>
</feature>
<keyword evidence="6 9" id="KW-1133">Transmembrane helix</keyword>
<feature type="transmembrane region" description="Helical" evidence="9">
    <location>
        <begin position="178"/>
        <end position="197"/>
    </location>
</feature>
<keyword evidence="2 8" id="KW-0813">Transport</keyword>
<feature type="transmembrane region" description="Helical" evidence="9">
    <location>
        <begin position="35"/>
        <end position="58"/>
    </location>
</feature>
<dbReference type="PANTHER" id="PTHR33989">
    <property type="match status" value="1"/>
</dbReference>
<evidence type="ECO:0000256" key="4">
    <source>
        <dbReference type="ARBA" id="ARBA00022597"/>
    </source>
</evidence>
<sequence length="430" mass="47084">MNKSNKFINLIEEKTMPIVELISNNKILLAIRDGLVLSMPLMIVGSIAIVIGDFPVPAFQAFMASIFGESWNWWNWEIIHPATIGIVALFTTFGIAYSLARSNDVEPLPAGMIAVSSFFILLVQLENGGFSADDFGARGLFMGIITSIISTLIYIKIIKKKFIIKMPDSVPPSISRSFAALIPAAIIIPLFVIIRVLFSMTPYESATNFILNVLQIPLLGVGTSFIGTEITAGFFNTFFWIFGIHGTLIVQSVMQPIWEAAKYANLAAFQAGTELPYIVTTEYLDHFVFLGGAGITLPLCIMLAFKARSKQLRDLGKLALVPSIFNVNEPIIYGLPIVMNPIMAIPFFITPMISIAISYAAMALNIVSNPTGVAVPFTTPAPIGGFLITGDIKAAILQIVILLLAGLIYWPFFKIWDRKSAKEEEMTKGT</sequence>
<evidence type="ECO:0000256" key="3">
    <source>
        <dbReference type="ARBA" id="ARBA00022475"/>
    </source>
</evidence>
<evidence type="ECO:0000256" key="2">
    <source>
        <dbReference type="ARBA" id="ARBA00022448"/>
    </source>
</evidence>
<feature type="transmembrane region" description="Helical" evidence="9">
    <location>
        <begin position="286"/>
        <end position="305"/>
    </location>
</feature>
<comment type="function">
    <text evidence="8">The phosphoenolpyruvate-dependent sugar phosphotransferase system (PTS), a major carbohydrate active -transport system, catalyzes the phosphorylation of incoming sugar substrates concomitant with their translocation across the cell membrane.</text>
</comment>
<reference evidence="11" key="1">
    <citation type="submission" date="2022-07" db="EMBL/GenBank/DDBJ databases">
        <title>FELIX.</title>
        <authorList>
            <person name="Wan K.H."/>
            <person name="Park S."/>
            <person name="Lawrence Q."/>
            <person name="Eichenberger J.P."/>
            <person name="Booth B.W."/>
            <person name="Piaggio A.J."/>
            <person name="Chandler J.C."/>
            <person name="Franklin A.B."/>
            <person name="Celniker S.E."/>
        </authorList>
    </citation>
    <scope>NUCLEOTIDE SEQUENCE</scope>
    <source>
        <strain evidence="11">QA-1986 374</strain>
    </source>
</reference>
<evidence type="ECO:0000259" key="10">
    <source>
        <dbReference type="PROSITE" id="PS51105"/>
    </source>
</evidence>
<feature type="transmembrane region" description="Helical" evidence="9">
    <location>
        <begin position="209"/>
        <end position="226"/>
    </location>
</feature>
<dbReference type="InterPro" id="IPR051088">
    <property type="entry name" value="PTS_Sugar-EIIC/EIIB"/>
</dbReference>
<dbReference type="PIRSF" id="PIRSF006351">
    <property type="entry name" value="PTS_EIIC-Cellobiose"/>
    <property type="match status" value="1"/>
</dbReference>
<organism evidence="11 12">
    <name type="scientific">Oceanobacillus jeddahense</name>
    <dbReference type="NCBI Taxonomy" id="1462527"/>
    <lineage>
        <taxon>Bacteria</taxon>
        <taxon>Bacillati</taxon>
        <taxon>Bacillota</taxon>
        <taxon>Bacilli</taxon>
        <taxon>Bacillales</taxon>
        <taxon>Bacillaceae</taxon>
        <taxon>Oceanobacillus</taxon>
    </lineage>
</organism>
<proteinExistence type="predicted"/>
<feature type="domain" description="PTS EIIC type-3" evidence="10">
    <location>
        <begin position="11"/>
        <end position="412"/>
    </location>
</feature>
<feature type="transmembrane region" description="Helical" evidence="9">
    <location>
        <begin position="107"/>
        <end position="125"/>
    </location>
</feature>
<dbReference type="Pfam" id="PF02378">
    <property type="entry name" value="PTS_EIIC"/>
    <property type="match status" value="1"/>
</dbReference>
<evidence type="ECO:0000256" key="7">
    <source>
        <dbReference type="ARBA" id="ARBA00023136"/>
    </source>
</evidence>
<feature type="transmembrane region" description="Helical" evidence="9">
    <location>
        <begin position="78"/>
        <end position="100"/>
    </location>
</feature>
<keyword evidence="3 8" id="KW-1003">Cell membrane</keyword>
<gene>
    <name evidence="11" type="ORF">NP439_13490</name>
</gene>
<dbReference type="InterPro" id="IPR004501">
    <property type="entry name" value="PTS_EIIC_3"/>
</dbReference>
<dbReference type="RefSeq" id="WP_256706502.1">
    <property type="nucleotide sequence ID" value="NZ_CP101914.1"/>
</dbReference>
<evidence type="ECO:0000313" key="12">
    <source>
        <dbReference type="Proteomes" id="UP001059773"/>
    </source>
</evidence>
<evidence type="ECO:0000256" key="9">
    <source>
        <dbReference type="SAM" id="Phobius"/>
    </source>
</evidence>
<dbReference type="InterPro" id="IPR003352">
    <property type="entry name" value="PTS_EIIC"/>
</dbReference>
<dbReference type="PROSITE" id="PS51105">
    <property type="entry name" value="PTS_EIIC_TYPE_3"/>
    <property type="match status" value="1"/>
</dbReference>
<comment type="subcellular location">
    <subcellularLocation>
        <location evidence="1">Cell membrane</location>
        <topology evidence="1">Multi-pass membrane protein</topology>
    </subcellularLocation>
</comment>
<dbReference type="NCBIfam" id="TIGR00410">
    <property type="entry name" value="lacE"/>
    <property type="match status" value="1"/>
</dbReference>
<dbReference type="PANTHER" id="PTHR33989:SF11">
    <property type="entry name" value="LICHENAN PERMEASE IIC COMPONENT"/>
    <property type="match status" value="1"/>
</dbReference>
<feature type="transmembrane region" description="Helical" evidence="9">
    <location>
        <begin position="137"/>
        <end position="157"/>
    </location>
</feature>
<evidence type="ECO:0000256" key="8">
    <source>
        <dbReference type="PIRNR" id="PIRNR006351"/>
    </source>
</evidence>
<evidence type="ECO:0000256" key="6">
    <source>
        <dbReference type="ARBA" id="ARBA00022989"/>
    </source>
</evidence>